<organism evidence="3 6">
    <name type="scientific">Levilactobacillus brevis</name>
    <name type="common">Lactobacillus brevis</name>
    <dbReference type="NCBI Taxonomy" id="1580"/>
    <lineage>
        <taxon>Bacteria</taxon>
        <taxon>Bacillati</taxon>
        <taxon>Bacillota</taxon>
        <taxon>Bacilli</taxon>
        <taxon>Lactobacillales</taxon>
        <taxon>Lactobacillaceae</taxon>
        <taxon>Levilactobacillus</taxon>
    </lineage>
</organism>
<dbReference type="InterPro" id="IPR053150">
    <property type="entry name" value="Teicoplanin_resist-assoc"/>
</dbReference>
<name>A0A0C1PVC1_LEVBR</name>
<evidence type="ECO:0000259" key="2">
    <source>
        <dbReference type="Pfam" id="PF04892"/>
    </source>
</evidence>
<feature type="transmembrane region" description="Helical" evidence="1">
    <location>
        <begin position="81"/>
        <end position="100"/>
    </location>
</feature>
<feature type="transmembrane region" description="Helical" evidence="1">
    <location>
        <begin position="107"/>
        <end position="128"/>
    </location>
</feature>
<protein>
    <submittedName>
        <fullName evidence="3">VanZ family protein</fullName>
    </submittedName>
</protein>
<evidence type="ECO:0000313" key="6">
    <source>
        <dbReference type="Proteomes" id="UP000676478"/>
    </source>
</evidence>
<dbReference type="InterPro" id="IPR006976">
    <property type="entry name" value="VanZ-like"/>
</dbReference>
<dbReference type="Proteomes" id="UP000217918">
    <property type="component" value="Unassembled WGS sequence"/>
</dbReference>
<gene>
    <name evidence="4" type="ORF">CNR29_08885</name>
    <name evidence="3" type="ORF">JK167_13055</name>
</gene>
<accession>A0A0C1PVC1</accession>
<reference evidence="3" key="2">
    <citation type="submission" date="2020-12" db="EMBL/GenBank/DDBJ databases">
        <authorList>
            <person name="Mcmullen J.G."/>
        </authorList>
    </citation>
    <scope>NUCLEOTIDE SEQUENCE</scope>
    <source>
        <strain evidence="3">Dm-2019-70</strain>
    </source>
</reference>
<dbReference type="PANTHER" id="PTHR36834:SF1">
    <property type="entry name" value="INTEGRAL MEMBRANE PROTEIN"/>
    <property type="match status" value="1"/>
</dbReference>
<proteinExistence type="predicted"/>
<dbReference type="Pfam" id="PF04892">
    <property type="entry name" value="VanZ"/>
    <property type="match status" value="1"/>
</dbReference>
<feature type="domain" description="VanZ-like" evidence="2">
    <location>
        <begin position="66"/>
        <end position="157"/>
    </location>
</feature>
<keyword evidence="1" id="KW-0472">Membrane</keyword>
<dbReference type="EMBL" id="JAERKF010000024">
    <property type="protein sequence ID" value="MBS1011735.1"/>
    <property type="molecule type" value="Genomic_DNA"/>
</dbReference>
<comment type="caution">
    <text evidence="3">The sequence shown here is derived from an EMBL/GenBank/DDBJ whole genome shotgun (WGS) entry which is preliminary data.</text>
</comment>
<keyword evidence="1" id="KW-0812">Transmembrane</keyword>
<evidence type="ECO:0000313" key="5">
    <source>
        <dbReference type="Proteomes" id="UP000217918"/>
    </source>
</evidence>
<evidence type="ECO:0000256" key="1">
    <source>
        <dbReference type="SAM" id="Phobius"/>
    </source>
</evidence>
<feature type="transmembrane region" description="Helical" evidence="1">
    <location>
        <begin position="6"/>
        <end position="22"/>
    </location>
</feature>
<reference evidence="4 5" key="1">
    <citation type="submission" date="2017-09" db="EMBL/GenBank/DDBJ databases">
        <title>Genome sequence of Lactobacillus brevis D7.</title>
        <authorList>
            <person name="Kwon M.-S."/>
            <person name="Lim S.K."/>
            <person name="Choi H.-J."/>
        </authorList>
    </citation>
    <scope>NUCLEOTIDE SEQUENCE [LARGE SCALE GENOMIC DNA]</scope>
    <source>
        <strain evidence="4 5">D7</strain>
    </source>
</reference>
<sequence length="172" mass="19895">MRWLFYIVVSLLWGSLIVRALFNRQYRRCWWWLGWWLLTTLTWTPVTLNFGSAVGGITTHWWAGGIWVTRPLQPASVDTSFWLNIVMTVPQGGLLAWNWPRLRWPQWVLAGILTGLTLEAGQALGNWLLGLGRWVDVNDVLTNATGIVIGAILFWCWRQWQQKMKGRGSKCL</sequence>
<feature type="transmembrane region" description="Helical" evidence="1">
    <location>
        <begin position="29"/>
        <end position="46"/>
    </location>
</feature>
<keyword evidence="1" id="KW-1133">Transmembrane helix</keyword>
<evidence type="ECO:0000313" key="4">
    <source>
        <dbReference type="EMBL" id="PBQ24130.1"/>
    </source>
</evidence>
<reference evidence="3" key="3">
    <citation type="submission" date="2022-09" db="EMBL/GenBank/DDBJ databases">
        <title>Genome-inferred correspondence between phylogeny and metabolic traits in the wild Drosophila gut microbiome.</title>
        <authorList>
            <person name="Bueno E."/>
            <person name="Blow F."/>
            <person name="Douglas A.E."/>
        </authorList>
    </citation>
    <scope>NUCLEOTIDE SEQUENCE</scope>
    <source>
        <strain evidence="3">Dm-2019-70</strain>
    </source>
</reference>
<dbReference type="EMBL" id="NVYO01000001">
    <property type="protein sequence ID" value="PBQ24130.1"/>
    <property type="molecule type" value="Genomic_DNA"/>
</dbReference>
<dbReference type="OrthoDB" id="2247368at2"/>
<dbReference type="PANTHER" id="PTHR36834">
    <property type="entry name" value="MEMBRANE PROTEIN-RELATED"/>
    <property type="match status" value="1"/>
</dbReference>
<dbReference type="Proteomes" id="UP000676478">
    <property type="component" value="Unassembled WGS sequence"/>
</dbReference>
<dbReference type="AlphaFoldDB" id="A0A0C1PVC1"/>
<evidence type="ECO:0000313" key="3">
    <source>
        <dbReference type="EMBL" id="MBS1011735.1"/>
    </source>
</evidence>
<dbReference type="RefSeq" id="WP_024526653.1">
    <property type="nucleotide sequence ID" value="NZ_CAKMAP010000006.1"/>
</dbReference>
<feature type="transmembrane region" description="Helical" evidence="1">
    <location>
        <begin position="140"/>
        <end position="157"/>
    </location>
</feature>